<organism evidence="3">
    <name type="scientific">Timema bartmani</name>
    <dbReference type="NCBI Taxonomy" id="61472"/>
    <lineage>
        <taxon>Eukaryota</taxon>
        <taxon>Metazoa</taxon>
        <taxon>Ecdysozoa</taxon>
        <taxon>Arthropoda</taxon>
        <taxon>Hexapoda</taxon>
        <taxon>Insecta</taxon>
        <taxon>Pterygota</taxon>
        <taxon>Neoptera</taxon>
        <taxon>Polyneoptera</taxon>
        <taxon>Phasmatodea</taxon>
        <taxon>Timematodea</taxon>
        <taxon>Timematoidea</taxon>
        <taxon>Timematidae</taxon>
        <taxon>Timema</taxon>
    </lineage>
</organism>
<evidence type="ECO:0000259" key="2">
    <source>
        <dbReference type="Pfam" id="PF26080"/>
    </source>
</evidence>
<dbReference type="PANTHER" id="PTHR33236:SF12">
    <property type="entry name" value="CUB DOMAIN-CONTAINING PROTEIN-RELATED"/>
    <property type="match status" value="1"/>
</dbReference>
<name>A0A7R9F8V2_9NEOP</name>
<dbReference type="Gene3D" id="2.60.120.290">
    <property type="entry name" value="Spermadhesin, CUB domain"/>
    <property type="match status" value="1"/>
</dbReference>
<dbReference type="AlphaFoldDB" id="A0A7R9F8V2"/>
<keyword evidence="1" id="KW-0732">Signal</keyword>
<accession>A0A7R9F8V2</accession>
<proteinExistence type="predicted"/>
<dbReference type="PANTHER" id="PTHR33236">
    <property type="entry name" value="INTRAFLAGELLAR TRANSPORT PROTEIN 122 FAMILY PROTEIN-RELATED"/>
    <property type="match status" value="1"/>
</dbReference>
<evidence type="ECO:0000256" key="1">
    <source>
        <dbReference type="SAM" id="SignalP"/>
    </source>
</evidence>
<feature type="chain" id="PRO_5031393017" description="CUB domain-containing protein" evidence="1">
    <location>
        <begin position="22"/>
        <end position="433"/>
    </location>
</feature>
<sequence>MLESIVILILLSGAFQHLSLAVDMDQEQLPQEKSWDTNLRPPALSSASLKPILWDVGWEDERRGGASQPTKVSFRANKNRWITETVDGASYRTDLASLMQFHNLPCTGSTGALSREGVCLGRLECSSMGGTSLGVCGVLGVCCAGMIQLLVLVSVECLELDFEVFVLAQPTISAPSTIDEPEYTPISAECQVDKFTVGSAMSRGTLALCGVNTGQHMYVPVNSTMGVSSISLNLQLGDASDATYLGGASGASWRIKITQLECGAERNYTLLPSPGGNLNYRDTDKIAPPGCVQYYSSRHGTYSSFNYGGLYLSDLDYAVCFKRDPDACAIRHTFDHFGIAALNQTDSTDVNAYYDEVCYSSQSGLVVGDYLYIPLAQINSTSTTATQFCGVTLNGYSATSRAPGPFYVYFHSEQYRHSLANVGFHASYSISTC</sequence>
<dbReference type="EMBL" id="OD571054">
    <property type="protein sequence ID" value="CAD7449080.1"/>
    <property type="molecule type" value="Genomic_DNA"/>
</dbReference>
<feature type="domain" description="CUB" evidence="2">
    <location>
        <begin position="288"/>
        <end position="429"/>
    </location>
</feature>
<feature type="signal peptide" evidence="1">
    <location>
        <begin position="1"/>
        <end position="21"/>
    </location>
</feature>
<reference evidence="3" key="1">
    <citation type="submission" date="2020-11" db="EMBL/GenBank/DDBJ databases">
        <authorList>
            <person name="Tran Van P."/>
        </authorList>
    </citation>
    <scope>NUCLEOTIDE SEQUENCE</scope>
</reference>
<gene>
    <name evidence="3" type="ORF">TBIB3V08_LOCUS11359</name>
</gene>
<dbReference type="InterPro" id="IPR058698">
    <property type="entry name" value="CUB_metazoa"/>
</dbReference>
<dbReference type="Pfam" id="PF26080">
    <property type="entry name" value="CUB_animal"/>
    <property type="match status" value="1"/>
</dbReference>
<protein>
    <recommendedName>
        <fullName evidence="2">CUB domain-containing protein</fullName>
    </recommendedName>
</protein>
<evidence type="ECO:0000313" key="3">
    <source>
        <dbReference type="EMBL" id="CAD7449080.1"/>
    </source>
</evidence>
<dbReference type="InterPro" id="IPR035914">
    <property type="entry name" value="Sperma_CUB_dom_sf"/>
</dbReference>